<dbReference type="Gene3D" id="1.25.40.10">
    <property type="entry name" value="Tetratricopeptide repeat domain"/>
    <property type="match status" value="1"/>
</dbReference>
<gene>
    <name evidence="3" type="ORF">A2782_01555</name>
</gene>
<comment type="caution">
    <text evidence="3">The sequence shown here is derived from an EMBL/GenBank/DDBJ whole genome shotgun (WGS) entry which is preliminary data.</text>
</comment>
<dbReference type="SUPFAM" id="SSF48452">
    <property type="entry name" value="TPR-like"/>
    <property type="match status" value="1"/>
</dbReference>
<name>A0A1G1UXD8_9BACT</name>
<evidence type="ECO:0000256" key="1">
    <source>
        <dbReference type="PROSITE-ProRule" id="PRU00339"/>
    </source>
</evidence>
<evidence type="ECO:0000256" key="2">
    <source>
        <dbReference type="SAM" id="MobiDB-lite"/>
    </source>
</evidence>
<evidence type="ECO:0008006" key="5">
    <source>
        <dbReference type="Google" id="ProtNLM"/>
    </source>
</evidence>
<reference evidence="3 4" key="1">
    <citation type="journal article" date="2016" name="Nat. Commun.">
        <title>Thousands of microbial genomes shed light on interconnected biogeochemical processes in an aquifer system.</title>
        <authorList>
            <person name="Anantharaman K."/>
            <person name="Brown C.T."/>
            <person name="Hug L.A."/>
            <person name="Sharon I."/>
            <person name="Castelle C.J."/>
            <person name="Probst A.J."/>
            <person name="Thomas B.C."/>
            <person name="Singh A."/>
            <person name="Wilkins M.J."/>
            <person name="Karaoz U."/>
            <person name="Brodie E.L."/>
            <person name="Williams K.H."/>
            <person name="Hubbard S.S."/>
            <person name="Banfield J.F."/>
        </authorList>
    </citation>
    <scope>NUCLEOTIDE SEQUENCE [LARGE SCALE GENOMIC DNA]</scope>
</reference>
<dbReference type="EMBL" id="MHBW01000035">
    <property type="protein sequence ID" value="OGY07809.1"/>
    <property type="molecule type" value="Genomic_DNA"/>
</dbReference>
<dbReference type="InterPro" id="IPR011990">
    <property type="entry name" value="TPR-like_helical_dom_sf"/>
</dbReference>
<evidence type="ECO:0000313" key="4">
    <source>
        <dbReference type="Proteomes" id="UP000177967"/>
    </source>
</evidence>
<dbReference type="InterPro" id="IPR019734">
    <property type="entry name" value="TPR_rpt"/>
</dbReference>
<feature type="compositionally biased region" description="Polar residues" evidence="2">
    <location>
        <begin position="84"/>
        <end position="101"/>
    </location>
</feature>
<feature type="region of interest" description="Disordered" evidence="2">
    <location>
        <begin position="83"/>
        <end position="102"/>
    </location>
</feature>
<protein>
    <recommendedName>
        <fullName evidence="5">Tetratricopeptide repeat protein</fullName>
    </recommendedName>
</protein>
<dbReference type="PROSITE" id="PS50005">
    <property type="entry name" value="TPR"/>
    <property type="match status" value="1"/>
</dbReference>
<dbReference type="AlphaFoldDB" id="A0A1G1UXD8"/>
<feature type="repeat" description="TPR" evidence="1">
    <location>
        <begin position="35"/>
        <end position="68"/>
    </location>
</feature>
<evidence type="ECO:0000313" key="3">
    <source>
        <dbReference type="EMBL" id="OGY07809.1"/>
    </source>
</evidence>
<proteinExistence type="predicted"/>
<dbReference type="STRING" id="1797513.A2782_01555"/>
<keyword evidence="1" id="KW-0802">TPR repeat</keyword>
<organism evidence="3 4">
    <name type="scientific">Candidatus Blackburnbacteria bacterium RIFCSPHIGHO2_01_FULL_43_15b</name>
    <dbReference type="NCBI Taxonomy" id="1797513"/>
    <lineage>
        <taxon>Bacteria</taxon>
        <taxon>Candidatus Blackburniibacteriota</taxon>
    </lineage>
</organism>
<accession>A0A1G1UXD8</accession>
<sequence length="237" mass="25996">MNELAQRAIQAALKGDWDEAKDINESILKIATDDKDALCRLARTYQELGKNSKALSTYKKVLSLDSYNSIALKAVDRLEKMAHNGSSNNHSGHTFTPSASSFLEEPGKTKTATLIHLGATGVLTGLTIGQSVQLATHPHRVGVETLSGEFIGRLPDDLAHRILTFSRAGNEYETCIKSATSQLVKVFIREAKRGPSVSDIPSFPVSEKPDYVAFTSPDLIHEERPRVNTFEEETSLE</sequence>
<dbReference type="Proteomes" id="UP000177967">
    <property type="component" value="Unassembled WGS sequence"/>
</dbReference>